<comment type="caution">
    <text evidence="1">The sequence shown here is derived from an EMBL/GenBank/DDBJ whole genome shotgun (WGS) entry which is preliminary data.</text>
</comment>
<sequence length="297" mass="33053">MDVFSMLKFWRYAGGGDPTAIGDLDSTFDDDESFFDLVFTDPVDENDNYFGASPNVNVSDGGDSKSSFRFSSPGEVYSKNRRKVLPLDSPNTKTPQSPLRMLLPGFQNNKSRLEKKESNSEVEEIKIGSLLKRDNSLRHKLMTEKLQDNDQTPSKRFSKEAVNKYLNLIKPSYVKVSKRNSEKSRLQEKSITPSSSPASSVFSPRKEEKRGGGRGAVFREVRKHLGKSRSASAILQTPASKSDDSALEQQDSIKGAILHCKRSYNSPSQDCVLSRSGSAPSNNQPRISIDEENRSSI</sequence>
<reference evidence="1 2" key="2">
    <citation type="journal article" date="2022" name="Mol. Ecol. Resour.">
        <title>The genomes of chicory, endive, great burdock and yacon provide insights into Asteraceae paleo-polyploidization history and plant inulin production.</title>
        <authorList>
            <person name="Fan W."/>
            <person name="Wang S."/>
            <person name="Wang H."/>
            <person name="Wang A."/>
            <person name="Jiang F."/>
            <person name="Liu H."/>
            <person name="Zhao H."/>
            <person name="Xu D."/>
            <person name="Zhang Y."/>
        </authorList>
    </citation>
    <scope>NUCLEOTIDE SEQUENCE [LARGE SCALE GENOMIC DNA]</scope>
    <source>
        <strain evidence="2">cv. Punajuju</strain>
        <tissue evidence="1">Leaves</tissue>
    </source>
</reference>
<evidence type="ECO:0000313" key="1">
    <source>
        <dbReference type="EMBL" id="KAI3751114.1"/>
    </source>
</evidence>
<dbReference type="Proteomes" id="UP001055811">
    <property type="component" value="Linkage Group LG04"/>
</dbReference>
<protein>
    <submittedName>
        <fullName evidence="1">Uncharacterized protein</fullName>
    </submittedName>
</protein>
<accession>A0ACB9DWV7</accession>
<evidence type="ECO:0000313" key="2">
    <source>
        <dbReference type="Proteomes" id="UP001055811"/>
    </source>
</evidence>
<keyword evidence="2" id="KW-1185">Reference proteome</keyword>
<organism evidence="1 2">
    <name type="scientific">Cichorium intybus</name>
    <name type="common">Chicory</name>
    <dbReference type="NCBI Taxonomy" id="13427"/>
    <lineage>
        <taxon>Eukaryota</taxon>
        <taxon>Viridiplantae</taxon>
        <taxon>Streptophyta</taxon>
        <taxon>Embryophyta</taxon>
        <taxon>Tracheophyta</taxon>
        <taxon>Spermatophyta</taxon>
        <taxon>Magnoliopsida</taxon>
        <taxon>eudicotyledons</taxon>
        <taxon>Gunneridae</taxon>
        <taxon>Pentapetalae</taxon>
        <taxon>asterids</taxon>
        <taxon>campanulids</taxon>
        <taxon>Asterales</taxon>
        <taxon>Asteraceae</taxon>
        <taxon>Cichorioideae</taxon>
        <taxon>Cichorieae</taxon>
        <taxon>Cichoriinae</taxon>
        <taxon>Cichorium</taxon>
    </lineage>
</organism>
<dbReference type="EMBL" id="CM042012">
    <property type="protein sequence ID" value="KAI3751114.1"/>
    <property type="molecule type" value="Genomic_DNA"/>
</dbReference>
<proteinExistence type="predicted"/>
<reference evidence="2" key="1">
    <citation type="journal article" date="2022" name="Mol. Ecol. Resour.">
        <title>The genomes of chicory, endive, great burdock and yacon provide insights into Asteraceae palaeo-polyploidization history and plant inulin production.</title>
        <authorList>
            <person name="Fan W."/>
            <person name="Wang S."/>
            <person name="Wang H."/>
            <person name="Wang A."/>
            <person name="Jiang F."/>
            <person name="Liu H."/>
            <person name="Zhao H."/>
            <person name="Xu D."/>
            <person name="Zhang Y."/>
        </authorList>
    </citation>
    <scope>NUCLEOTIDE SEQUENCE [LARGE SCALE GENOMIC DNA]</scope>
    <source>
        <strain evidence="2">cv. Punajuju</strain>
    </source>
</reference>
<gene>
    <name evidence="1" type="ORF">L2E82_22160</name>
</gene>
<name>A0ACB9DWV7_CICIN</name>